<dbReference type="InterPro" id="IPR007375">
    <property type="entry name" value="SoxG"/>
</dbReference>
<evidence type="ECO:0000313" key="1">
    <source>
        <dbReference type="EMBL" id="MBW8637201.1"/>
    </source>
</evidence>
<organism evidence="1 2">
    <name type="scientific">Flavimaribacter sediminis</name>
    <dbReference type="NCBI Taxonomy" id="2865987"/>
    <lineage>
        <taxon>Bacteria</taxon>
        <taxon>Pseudomonadati</taxon>
        <taxon>Pseudomonadota</taxon>
        <taxon>Alphaproteobacteria</taxon>
        <taxon>Hyphomicrobiales</taxon>
        <taxon>Rhizobiaceae</taxon>
        <taxon>Flavimaribacter</taxon>
    </lineage>
</organism>
<accession>A0AAE2ZLR8</accession>
<gene>
    <name evidence="1" type="ORF">K1W69_08380</name>
</gene>
<protein>
    <recommendedName>
        <fullName evidence="3">Sarcosine oxidase subunit gamma</fullName>
    </recommendedName>
</protein>
<dbReference type="RefSeq" id="WP_220227929.1">
    <property type="nucleotide sequence ID" value="NZ_JAICBX010000002.1"/>
</dbReference>
<reference evidence="1" key="1">
    <citation type="submission" date="2021-08" db="EMBL/GenBank/DDBJ databases">
        <title>Hoeflea bacterium WL0058 sp. nov., isolated from the sediment.</title>
        <authorList>
            <person name="Wang L."/>
            <person name="Zhang D."/>
        </authorList>
    </citation>
    <scope>NUCLEOTIDE SEQUENCE</scope>
    <source>
        <strain evidence="1">WL0058</strain>
    </source>
</reference>
<dbReference type="InterPro" id="IPR027266">
    <property type="entry name" value="TrmE/GcvT-like"/>
</dbReference>
<keyword evidence="2" id="KW-1185">Reference proteome</keyword>
<evidence type="ECO:0008006" key="3">
    <source>
        <dbReference type="Google" id="ProtNLM"/>
    </source>
</evidence>
<dbReference type="EMBL" id="JAICBX010000002">
    <property type="protein sequence ID" value="MBW8637201.1"/>
    <property type="molecule type" value="Genomic_DNA"/>
</dbReference>
<dbReference type="Pfam" id="PF04268">
    <property type="entry name" value="SoxG"/>
    <property type="match status" value="1"/>
</dbReference>
<dbReference type="SUPFAM" id="SSF103025">
    <property type="entry name" value="Folate-binding domain"/>
    <property type="match status" value="1"/>
</dbReference>
<dbReference type="Gene3D" id="3.30.70.1520">
    <property type="entry name" value="Heterotetrameric sarcosine oxidase"/>
    <property type="match status" value="1"/>
</dbReference>
<sequence>MAEFDLIAETPLNGLHRTFEDVVIEEVTGRAVVSVAFSDRANLERTMRKSLDLKLPFVGNTARVETRDLLVLSLQSDQIFVLFPQTGHRPDLEIAEIAGDQGSVTDQSDGWALLRVSGPGSRTALERICMLDLHPDIFTVGAVARTVMEHLGMIIHRNDEHSFLLMSARSSAEFFAHAVVTSAENVS</sequence>
<dbReference type="AlphaFoldDB" id="A0AAE2ZLR8"/>
<evidence type="ECO:0000313" key="2">
    <source>
        <dbReference type="Proteomes" id="UP001196509"/>
    </source>
</evidence>
<name>A0AAE2ZLR8_9HYPH</name>
<dbReference type="Proteomes" id="UP001196509">
    <property type="component" value="Unassembled WGS sequence"/>
</dbReference>
<comment type="caution">
    <text evidence="1">The sequence shown here is derived from an EMBL/GenBank/DDBJ whole genome shotgun (WGS) entry which is preliminary data.</text>
</comment>
<proteinExistence type="predicted"/>
<dbReference type="Gene3D" id="3.30.1360.120">
    <property type="entry name" value="Probable tRNA modification gtpase trme, domain 1"/>
    <property type="match status" value="1"/>
</dbReference>